<evidence type="ECO:0000313" key="2">
    <source>
        <dbReference type="EMBL" id="TNN42810.1"/>
    </source>
</evidence>
<sequence>MNFPPPVSRAQEEIIREGLKGSSTSQNLLQLNFLDPSPGVPRSFGRGGVLQTRRRFRTPPRRN</sequence>
<evidence type="ECO:0000313" key="3">
    <source>
        <dbReference type="Proteomes" id="UP000314294"/>
    </source>
</evidence>
<feature type="region of interest" description="Disordered" evidence="1">
    <location>
        <begin position="32"/>
        <end position="63"/>
    </location>
</feature>
<dbReference type="EMBL" id="SRLO01001012">
    <property type="protein sequence ID" value="TNN42810.1"/>
    <property type="molecule type" value="Genomic_DNA"/>
</dbReference>
<name>A0A4Z2FPL9_9TELE</name>
<proteinExistence type="predicted"/>
<organism evidence="2 3">
    <name type="scientific">Liparis tanakae</name>
    <name type="common">Tanaka's snailfish</name>
    <dbReference type="NCBI Taxonomy" id="230148"/>
    <lineage>
        <taxon>Eukaryota</taxon>
        <taxon>Metazoa</taxon>
        <taxon>Chordata</taxon>
        <taxon>Craniata</taxon>
        <taxon>Vertebrata</taxon>
        <taxon>Euteleostomi</taxon>
        <taxon>Actinopterygii</taxon>
        <taxon>Neopterygii</taxon>
        <taxon>Teleostei</taxon>
        <taxon>Neoteleostei</taxon>
        <taxon>Acanthomorphata</taxon>
        <taxon>Eupercaria</taxon>
        <taxon>Perciformes</taxon>
        <taxon>Cottioidei</taxon>
        <taxon>Cottales</taxon>
        <taxon>Liparidae</taxon>
        <taxon>Liparis</taxon>
    </lineage>
</organism>
<accession>A0A4Z2FPL9</accession>
<keyword evidence="3" id="KW-1185">Reference proteome</keyword>
<dbReference type="Proteomes" id="UP000314294">
    <property type="component" value="Unassembled WGS sequence"/>
</dbReference>
<evidence type="ECO:0000256" key="1">
    <source>
        <dbReference type="SAM" id="MobiDB-lite"/>
    </source>
</evidence>
<feature type="compositionally biased region" description="Basic residues" evidence="1">
    <location>
        <begin position="52"/>
        <end position="63"/>
    </location>
</feature>
<comment type="caution">
    <text evidence="2">The sequence shown here is derived from an EMBL/GenBank/DDBJ whole genome shotgun (WGS) entry which is preliminary data.</text>
</comment>
<dbReference type="AlphaFoldDB" id="A0A4Z2FPL9"/>
<protein>
    <submittedName>
        <fullName evidence="2">Uncharacterized protein</fullName>
    </submittedName>
</protein>
<reference evidence="2 3" key="1">
    <citation type="submission" date="2019-03" db="EMBL/GenBank/DDBJ databases">
        <title>First draft genome of Liparis tanakae, snailfish: a comprehensive survey of snailfish specific genes.</title>
        <authorList>
            <person name="Kim W."/>
            <person name="Song I."/>
            <person name="Jeong J.-H."/>
            <person name="Kim D."/>
            <person name="Kim S."/>
            <person name="Ryu S."/>
            <person name="Song J.Y."/>
            <person name="Lee S.K."/>
        </authorList>
    </citation>
    <scope>NUCLEOTIDE SEQUENCE [LARGE SCALE GENOMIC DNA]</scope>
    <source>
        <tissue evidence="2">Muscle</tissue>
    </source>
</reference>
<gene>
    <name evidence="2" type="ORF">EYF80_047010</name>
</gene>